<gene>
    <name evidence="1" type="ORF">EJ08DRAFT_582436</name>
</gene>
<reference evidence="1" key="1">
    <citation type="journal article" date="2020" name="Stud. Mycol.">
        <title>101 Dothideomycetes genomes: a test case for predicting lifestyles and emergence of pathogens.</title>
        <authorList>
            <person name="Haridas S."/>
            <person name="Albert R."/>
            <person name="Binder M."/>
            <person name="Bloem J."/>
            <person name="Labutti K."/>
            <person name="Salamov A."/>
            <person name="Andreopoulos B."/>
            <person name="Baker S."/>
            <person name="Barry K."/>
            <person name="Bills G."/>
            <person name="Bluhm B."/>
            <person name="Cannon C."/>
            <person name="Castanera R."/>
            <person name="Culley D."/>
            <person name="Daum C."/>
            <person name="Ezra D."/>
            <person name="Gonzalez J."/>
            <person name="Henrissat B."/>
            <person name="Kuo A."/>
            <person name="Liang C."/>
            <person name="Lipzen A."/>
            <person name="Lutzoni F."/>
            <person name="Magnuson J."/>
            <person name="Mondo S."/>
            <person name="Nolan M."/>
            <person name="Ohm R."/>
            <person name="Pangilinan J."/>
            <person name="Park H.-J."/>
            <person name="Ramirez L."/>
            <person name="Alfaro M."/>
            <person name="Sun H."/>
            <person name="Tritt A."/>
            <person name="Yoshinaga Y."/>
            <person name="Zwiers L.-H."/>
            <person name="Turgeon B."/>
            <person name="Goodwin S."/>
            <person name="Spatafora J."/>
            <person name="Crous P."/>
            <person name="Grigoriev I."/>
        </authorList>
    </citation>
    <scope>NUCLEOTIDE SEQUENCE</scope>
    <source>
        <strain evidence="1">CBS 130266</strain>
    </source>
</reference>
<dbReference type="OrthoDB" id="5355161at2759"/>
<dbReference type="EMBL" id="MU007017">
    <property type="protein sequence ID" value="KAF2434376.1"/>
    <property type="molecule type" value="Genomic_DNA"/>
</dbReference>
<evidence type="ECO:0000313" key="2">
    <source>
        <dbReference type="Proteomes" id="UP000800235"/>
    </source>
</evidence>
<evidence type="ECO:0008006" key="3">
    <source>
        <dbReference type="Google" id="ProtNLM"/>
    </source>
</evidence>
<accession>A0A9P4U2B0</accession>
<evidence type="ECO:0000313" key="1">
    <source>
        <dbReference type="EMBL" id="KAF2434376.1"/>
    </source>
</evidence>
<sequence>MPLFPASRLNYGINELKMAPSRMVLESQTPWSHPLLYDDKMPISMHVDGLAACSLYMAKNNTNIKFVLRHIRLRVNALLANPSPSTPLDILSRAQALLLYLIILVFDGDVRDNTILARAQAETAISQLESFALSIQSLLNQEEETIPSTFPVYPSGLAKTAWKDWIFLESARRTFLICYLFLSLYHSIKGNGPYCHDHPNITTEWTASAHLWNSSSVFDFTVAWREKRHLVIRNLDHTPLLLDGDPSEVDIFGRIVIITQLGIDDARGWFHSRGGCL</sequence>
<protein>
    <recommendedName>
        <fullName evidence="3">Transcription factor domain-containing protein</fullName>
    </recommendedName>
</protein>
<organism evidence="1 2">
    <name type="scientific">Tothia fuscella</name>
    <dbReference type="NCBI Taxonomy" id="1048955"/>
    <lineage>
        <taxon>Eukaryota</taxon>
        <taxon>Fungi</taxon>
        <taxon>Dikarya</taxon>
        <taxon>Ascomycota</taxon>
        <taxon>Pezizomycotina</taxon>
        <taxon>Dothideomycetes</taxon>
        <taxon>Pleosporomycetidae</taxon>
        <taxon>Venturiales</taxon>
        <taxon>Cylindrosympodiaceae</taxon>
        <taxon>Tothia</taxon>
    </lineage>
</organism>
<keyword evidence="2" id="KW-1185">Reference proteome</keyword>
<dbReference type="Proteomes" id="UP000800235">
    <property type="component" value="Unassembled WGS sequence"/>
</dbReference>
<name>A0A9P4U2B0_9PEZI</name>
<comment type="caution">
    <text evidence="1">The sequence shown here is derived from an EMBL/GenBank/DDBJ whole genome shotgun (WGS) entry which is preliminary data.</text>
</comment>
<dbReference type="AlphaFoldDB" id="A0A9P4U2B0"/>
<proteinExistence type="predicted"/>